<dbReference type="InterPro" id="IPR026593">
    <property type="entry name" value="SecY"/>
</dbReference>
<evidence type="ECO:0000256" key="6">
    <source>
        <dbReference type="ARBA" id="ARBA00022989"/>
    </source>
</evidence>
<keyword evidence="8 9" id="KW-0472">Membrane</keyword>
<feature type="transmembrane region" description="Helical" evidence="9">
    <location>
        <begin position="233"/>
        <end position="257"/>
    </location>
</feature>
<sequence>MRNKILNGWRGTSAFFRNTKSKTKNFFRNKQLLTKILYTLLLLLIFRIAATITVPGVKAFNTNAATDPSSFLGLMDMMGGGAIKRFSIVALGISPYITASILMTILQSEFFPPIYRLANSGAAGRRKINIITRWLTLIFGIFQAITIAKSFESQGFLTIIPSLNTPWFIYFGIPVILLAGSMFTLFLGEQITQKGVGNGTSLIIFSGVAVGLPSKFKLAYDFFVSSNGGASTFVGIINFVGYIALFLVLIFVIAYIYKSERHIPLQQTGRGLTQDKKQMSRLPIKVNTAGVMPVMFAALIVVIPLQVAQLLPRYSESRFWIEHNMRFTDPIGLSLYILVILIFTLIMSILIFTPSKVAENFSKNGTFIPGIRPGEETEVYLTKVLLRLAVFSAIFLSVISASSYVEQILGMDRNITFSGTSLIILVSVAIETLNQIKTRGKSGKITKIQKHKMVSKNKKGTKEDNSTGGLLW</sequence>
<comment type="caution">
    <text evidence="9">Lacks conserved residue(s) required for the propagation of feature annotation.</text>
</comment>
<keyword evidence="13" id="KW-1185">Reference proteome</keyword>
<evidence type="ECO:0000256" key="11">
    <source>
        <dbReference type="SAM" id="MobiDB-lite"/>
    </source>
</evidence>
<feature type="transmembrane region" description="Helical" evidence="9">
    <location>
        <begin position="286"/>
        <end position="311"/>
    </location>
</feature>
<dbReference type="InterPro" id="IPR002208">
    <property type="entry name" value="SecY/SEC61-alpha"/>
</dbReference>
<feature type="transmembrane region" description="Helical" evidence="9">
    <location>
        <begin position="415"/>
        <end position="434"/>
    </location>
</feature>
<keyword evidence="3 9" id="KW-0813">Transport</keyword>
<evidence type="ECO:0000256" key="8">
    <source>
        <dbReference type="ARBA" id="ARBA00023136"/>
    </source>
</evidence>
<dbReference type="Proteomes" id="UP000291072">
    <property type="component" value="Unassembled WGS sequence"/>
</dbReference>
<dbReference type="GO" id="GO:0043952">
    <property type="term" value="P:protein transport by the Sec complex"/>
    <property type="evidence" value="ECO:0007669"/>
    <property type="project" value="UniProtKB-UniRule"/>
</dbReference>
<keyword evidence="9" id="KW-1003">Cell membrane</keyword>
<organism evidence="12 13">
    <name type="scientific">Mycoplasma todarodis</name>
    <dbReference type="NCBI Taxonomy" id="1937191"/>
    <lineage>
        <taxon>Bacteria</taxon>
        <taxon>Bacillati</taxon>
        <taxon>Mycoplasmatota</taxon>
        <taxon>Mollicutes</taxon>
        <taxon>Mycoplasmataceae</taxon>
        <taxon>Mycoplasma</taxon>
    </lineage>
</organism>
<keyword evidence="6 9" id="KW-1133">Transmembrane helix</keyword>
<dbReference type="OrthoDB" id="9809248at2"/>
<comment type="caution">
    <text evidence="12">The sequence shown here is derived from an EMBL/GenBank/DDBJ whole genome shotgun (WGS) entry which is preliminary data.</text>
</comment>
<dbReference type="PRINTS" id="PR00303">
    <property type="entry name" value="SECYTRNLCASE"/>
</dbReference>
<evidence type="ECO:0000256" key="7">
    <source>
        <dbReference type="ARBA" id="ARBA00023010"/>
    </source>
</evidence>
<dbReference type="EMBL" id="PSZP01000020">
    <property type="protein sequence ID" value="TCG10859.1"/>
    <property type="molecule type" value="Genomic_DNA"/>
</dbReference>
<feature type="region of interest" description="Disordered" evidence="11">
    <location>
        <begin position="453"/>
        <end position="472"/>
    </location>
</feature>
<dbReference type="Gene3D" id="1.10.3370.10">
    <property type="entry name" value="SecY subunit domain"/>
    <property type="match status" value="1"/>
</dbReference>
<accession>A0A4R0XTA6</accession>
<protein>
    <recommendedName>
        <fullName evidence="9">Protein translocase subunit SecY</fullName>
    </recommendedName>
</protein>
<dbReference type="GO" id="GO:0065002">
    <property type="term" value="P:intracellular protein transmembrane transport"/>
    <property type="evidence" value="ECO:0007669"/>
    <property type="project" value="UniProtKB-UniRule"/>
</dbReference>
<gene>
    <name evidence="9 12" type="primary">secY</name>
    <name evidence="12" type="ORF">C4B25_02905</name>
</gene>
<feature type="transmembrane region" description="Helical" evidence="9">
    <location>
        <begin position="128"/>
        <end position="147"/>
    </location>
</feature>
<evidence type="ECO:0000256" key="3">
    <source>
        <dbReference type="ARBA" id="ARBA00022448"/>
    </source>
</evidence>
<dbReference type="InterPro" id="IPR030659">
    <property type="entry name" value="SecY_CS"/>
</dbReference>
<dbReference type="AlphaFoldDB" id="A0A4R0XTA6"/>
<evidence type="ECO:0000256" key="4">
    <source>
        <dbReference type="ARBA" id="ARBA00022692"/>
    </source>
</evidence>
<feature type="transmembrane region" description="Helical" evidence="9">
    <location>
        <begin position="384"/>
        <end position="403"/>
    </location>
</feature>
<evidence type="ECO:0000256" key="10">
    <source>
        <dbReference type="RuleBase" id="RU004349"/>
    </source>
</evidence>
<dbReference type="GO" id="GO:0006605">
    <property type="term" value="P:protein targeting"/>
    <property type="evidence" value="ECO:0007669"/>
    <property type="project" value="UniProtKB-UniRule"/>
</dbReference>
<dbReference type="HAMAP" id="MF_01465">
    <property type="entry name" value="SecY"/>
    <property type="match status" value="1"/>
</dbReference>
<evidence type="ECO:0000256" key="5">
    <source>
        <dbReference type="ARBA" id="ARBA00022927"/>
    </source>
</evidence>
<feature type="transmembrane region" description="Helical" evidence="9">
    <location>
        <begin position="167"/>
        <end position="188"/>
    </location>
</feature>
<evidence type="ECO:0000256" key="1">
    <source>
        <dbReference type="ARBA" id="ARBA00004141"/>
    </source>
</evidence>
<dbReference type="RefSeq" id="WP_131613555.1">
    <property type="nucleotide sequence ID" value="NZ_PSZP01000020.1"/>
</dbReference>
<evidence type="ECO:0000256" key="9">
    <source>
        <dbReference type="HAMAP-Rule" id="MF_01465"/>
    </source>
</evidence>
<evidence type="ECO:0000256" key="2">
    <source>
        <dbReference type="ARBA" id="ARBA00005751"/>
    </source>
</evidence>
<comment type="subunit">
    <text evidence="9">Component of the Sec protein translocase complex. Heterotrimer consisting of SecY, SecE and SecG subunits. The heterotrimers can form oligomers, although 1 heterotrimer is thought to be able to translocate proteins. Interacts with the ribosome. Interacts with SecDF, and other proteins may be involved. Interacts with SecA.</text>
</comment>
<dbReference type="SUPFAM" id="SSF103491">
    <property type="entry name" value="Preprotein translocase SecY subunit"/>
    <property type="match status" value="1"/>
</dbReference>
<feature type="transmembrane region" description="Helical" evidence="9">
    <location>
        <begin position="195"/>
        <end position="213"/>
    </location>
</feature>
<dbReference type="Pfam" id="PF00344">
    <property type="entry name" value="SecY"/>
    <property type="match status" value="1"/>
</dbReference>
<comment type="similarity">
    <text evidence="2 9 10">Belongs to the SecY/SEC61-alpha family.</text>
</comment>
<keyword evidence="5 9" id="KW-0653">Protein transport</keyword>
<keyword evidence="4 9" id="KW-0812">Transmembrane</keyword>
<reference evidence="12 13" key="1">
    <citation type="submission" date="2018-02" db="EMBL/GenBank/DDBJ databases">
        <title>Mycoplasma marinum and Mycoplasma todarodis sp. nov., moderately halophilic and psychrotolerant mycoplasmas isolated from cephalopods.</title>
        <authorList>
            <person name="Viver T."/>
        </authorList>
    </citation>
    <scope>NUCLEOTIDE SEQUENCE [LARGE SCALE GENOMIC DNA]</scope>
    <source>
        <strain evidence="12 13">5H</strain>
    </source>
</reference>
<dbReference type="InterPro" id="IPR023201">
    <property type="entry name" value="SecY_dom_sf"/>
</dbReference>
<dbReference type="NCBIfam" id="TIGR00967">
    <property type="entry name" value="3a0501s007"/>
    <property type="match status" value="1"/>
</dbReference>
<keyword evidence="7 9" id="KW-0811">Translocation</keyword>
<dbReference type="GO" id="GO:0005886">
    <property type="term" value="C:plasma membrane"/>
    <property type="evidence" value="ECO:0007669"/>
    <property type="project" value="UniProtKB-SubCell"/>
</dbReference>
<evidence type="ECO:0000313" key="12">
    <source>
        <dbReference type="EMBL" id="TCG10859.1"/>
    </source>
</evidence>
<feature type="transmembrane region" description="Helical" evidence="9">
    <location>
        <begin position="88"/>
        <end position="107"/>
    </location>
</feature>
<feature type="transmembrane region" description="Helical" evidence="9">
    <location>
        <begin position="331"/>
        <end position="353"/>
    </location>
</feature>
<name>A0A4R0XTA6_9MOLU</name>
<dbReference type="PROSITE" id="PS00756">
    <property type="entry name" value="SECY_2"/>
    <property type="match status" value="1"/>
</dbReference>
<dbReference type="PANTHER" id="PTHR10906">
    <property type="entry name" value="SECY/SEC61-ALPHA FAMILY MEMBER"/>
    <property type="match status" value="1"/>
</dbReference>
<comment type="subcellular location">
    <subcellularLocation>
        <location evidence="9">Cell membrane</location>
        <topology evidence="9">Multi-pass membrane protein</topology>
    </subcellularLocation>
    <subcellularLocation>
        <location evidence="1">Membrane</location>
        <topology evidence="1">Multi-pass membrane protein</topology>
    </subcellularLocation>
</comment>
<comment type="function">
    <text evidence="9">The central subunit of the protein translocation channel SecYEG. Consists of two halves formed by TMs 1-5 and 6-10. These two domains form a lateral gate at the front which open onto the bilayer between TMs 2 and 7, and are clamped together by SecE at the back. The channel is closed by both a pore ring composed of hydrophobic SecY resides and a short helix (helix 2A) on the extracellular side of the membrane which forms a plug. The plug probably moves laterally to allow the channel to open. The ring and the pore may move independently.</text>
</comment>
<evidence type="ECO:0000313" key="13">
    <source>
        <dbReference type="Proteomes" id="UP000291072"/>
    </source>
</evidence>
<proteinExistence type="inferred from homology"/>
<dbReference type="PIRSF" id="PIRSF004557">
    <property type="entry name" value="SecY"/>
    <property type="match status" value="1"/>
</dbReference>